<dbReference type="InterPro" id="IPR011383">
    <property type="entry name" value="N-lys_methylase_SETD6"/>
</dbReference>
<dbReference type="EC" id="2.1.1.-" evidence="6"/>
<dbReference type="InterPro" id="IPR046341">
    <property type="entry name" value="SET_dom_sf"/>
</dbReference>
<comment type="subcellular location">
    <subcellularLocation>
        <location evidence="1 6">Nucleus</location>
    </subcellularLocation>
</comment>
<dbReference type="Proteomes" id="UP000800093">
    <property type="component" value="Unassembled WGS sequence"/>
</dbReference>
<evidence type="ECO:0000313" key="10">
    <source>
        <dbReference type="Proteomes" id="UP000800093"/>
    </source>
</evidence>
<reference evidence="10" key="1">
    <citation type="journal article" date="2020" name="Stud. Mycol.">
        <title>101 Dothideomycetes genomes: A test case for predicting lifestyles and emergence of pathogens.</title>
        <authorList>
            <person name="Haridas S."/>
            <person name="Albert R."/>
            <person name="Binder M."/>
            <person name="Bloem J."/>
            <person name="LaButti K."/>
            <person name="Salamov A."/>
            <person name="Andreopoulos B."/>
            <person name="Baker S."/>
            <person name="Barry K."/>
            <person name="Bills G."/>
            <person name="Bluhm B."/>
            <person name="Cannon C."/>
            <person name="Castanera R."/>
            <person name="Culley D."/>
            <person name="Daum C."/>
            <person name="Ezra D."/>
            <person name="Gonzalez J."/>
            <person name="Henrissat B."/>
            <person name="Kuo A."/>
            <person name="Liang C."/>
            <person name="Lipzen A."/>
            <person name="Lutzoni F."/>
            <person name="Magnuson J."/>
            <person name="Mondo S."/>
            <person name="Nolan M."/>
            <person name="Ohm R."/>
            <person name="Pangilinan J."/>
            <person name="Park H.-J."/>
            <person name="Ramirez L."/>
            <person name="Alfaro M."/>
            <person name="Sun H."/>
            <person name="Tritt A."/>
            <person name="Yoshinaga Y."/>
            <person name="Zwiers L.-H."/>
            <person name="Turgeon B."/>
            <person name="Goodwin S."/>
            <person name="Spatafora J."/>
            <person name="Crous P."/>
            <person name="Grigoriev I."/>
        </authorList>
    </citation>
    <scope>NUCLEOTIDE SEQUENCE [LARGE SCALE GENOMIC DNA]</scope>
    <source>
        <strain evidence="10">CBS 304.66</strain>
    </source>
</reference>
<dbReference type="PROSITE" id="PS50280">
    <property type="entry name" value="SET"/>
    <property type="match status" value="1"/>
</dbReference>
<dbReference type="SUPFAM" id="SSF82199">
    <property type="entry name" value="SET domain"/>
    <property type="match status" value="1"/>
</dbReference>
<dbReference type="FunFam" id="3.90.1410.10:FF:000007">
    <property type="entry name" value="Ribosomal lysine N-methyltransferase 4"/>
    <property type="match status" value="1"/>
</dbReference>
<dbReference type="InterPro" id="IPR001214">
    <property type="entry name" value="SET_dom"/>
</dbReference>
<feature type="region of interest" description="Disordered" evidence="7">
    <location>
        <begin position="448"/>
        <end position="474"/>
    </location>
</feature>
<keyword evidence="5 6" id="KW-0539">Nucleus</keyword>
<evidence type="ECO:0000256" key="6">
    <source>
        <dbReference type="PIRNR" id="PIRNR011771"/>
    </source>
</evidence>
<dbReference type="SUPFAM" id="SSF81822">
    <property type="entry name" value="RuBisCo LSMT C-terminal, substrate-binding domain"/>
    <property type="match status" value="1"/>
</dbReference>
<dbReference type="PANTHER" id="PTHR13271:SF34">
    <property type="entry name" value="N-LYSINE METHYLTRANSFERASE SETD6"/>
    <property type="match status" value="1"/>
</dbReference>
<evidence type="ECO:0000256" key="7">
    <source>
        <dbReference type="SAM" id="MobiDB-lite"/>
    </source>
</evidence>
<evidence type="ECO:0000256" key="5">
    <source>
        <dbReference type="ARBA" id="ARBA00023242"/>
    </source>
</evidence>
<feature type="domain" description="SET" evidence="8">
    <location>
        <begin position="24"/>
        <end position="268"/>
    </location>
</feature>
<comment type="similarity">
    <text evidence="6">Belongs to the class V-like SAM-binding methyltransferase superfamily. Histone-lysine methyltransferase family. SETD6 subfamily.</text>
</comment>
<dbReference type="GO" id="GO:0032259">
    <property type="term" value="P:methylation"/>
    <property type="evidence" value="ECO:0007669"/>
    <property type="project" value="UniProtKB-KW"/>
</dbReference>
<evidence type="ECO:0000313" key="9">
    <source>
        <dbReference type="EMBL" id="KAF2263853.1"/>
    </source>
</evidence>
<evidence type="ECO:0000256" key="2">
    <source>
        <dbReference type="ARBA" id="ARBA00022603"/>
    </source>
</evidence>
<keyword evidence="2 6" id="KW-0489">Methyltransferase</keyword>
<dbReference type="GO" id="GO:0016279">
    <property type="term" value="F:protein-lysine N-methyltransferase activity"/>
    <property type="evidence" value="ECO:0007669"/>
    <property type="project" value="UniProtKB-UniRule"/>
</dbReference>
<dbReference type="GO" id="GO:0005634">
    <property type="term" value="C:nucleus"/>
    <property type="evidence" value="ECO:0007669"/>
    <property type="project" value="UniProtKB-SubCell"/>
</dbReference>
<evidence type="ECO:0000256" key="3">
    <source>
        <dbReference type="ARBA" id="ARBA00022679"/>
    </source>
</evidence>
<accession>A0A9P4KA21</accession>
<dbReference type="InterPro" id="IPR036464">
    <property type="entry name" value="Rubisco_LSMT_subst-bd_sf"/>
</dbReference>
<dbReference type="InterPro" id="IPR044430">
    <property type="entry name" value="SETD6_SET"/>
</dbReference>
<dbReference type="AlphaFoldDB" id="A0A9P4KA21"/>
<comment type="function">
    <text evidence="6">S-adenosyl-L-methionine-dependent protein-lysine N-methyltransferase that monomethylates 60S ribosomal protein L42.</text>
</comment>
<dbReference type="PANTHER" id="PTHR13271">
    <property type="entry name" value="UNCHARACTERIZED PUTATIVE METHYLTRANSFERASE"/>
    <property type="match status" value="1"/>
</dbReference>
<dbReference type="PIRSF" id="PIRSF011771">
    <property type="entry name" value="RMS1_SET"/>
    <property type="match status" value="1"/>
</dbReference>
<dbReference type="InterPro" id="IPR050600">
    <property type="entry name" value="SETD3_SETD6_MTase"/>
</dbReference>
<name>A0A9P4KA21_9PLEO</name>
<dbReference type="Pfam" id="PF00856">
    <property type="entry name" value="SET"/>
    <property type="match status" value="1"/>
</dbReference>
<dbReference type="EMBL" id="ML986621">
    <property type="protein sequence ID" value="KAF2263853.1"/>
    <property type="molecule type" value="Genomic_DNA"/>
</dbReference>
<keyword evidence="10" id="KW-1185">Reference proteome</keyword>
<dbReference type="OrthoDB" id="341421at2759"/>
<gene>
    <name evidence="9" type="ORF">CC78DRAFT_261187</name>
</gene>
<evidence type="ECO:0000259" key="8">
    <source>
        <dbReference type="PROSITE" id="PS50280"/>
    </source>
</evidence>
<proteinExistence type="inferred from homology"/>
<keyword evidence="4 6" id="KW-0949">S-adenosyl-L-methionine</keyword>
<sequence length="474" mass="53373">MSSFNSASQEFLVWLSKSGAEVSENLKLQDLREIQAGRGVVAVKDIAEDELLFRIPRSSILSVENSILSKEIPKATFEHLGPWLSLILVMLYEYQNGDASNWAPYFRVLPSEFNTLMFWSREELEELQASAVRSKIGKESTDETFKNELLPVIEECADIFFCGAADAKQRAAAMGQPHNLQLMHKMGTLIMAYAFDVEPAESIKNVDEEGYASEEEDEDLPKGMVPLADMLNADADRNNARLFYEENFLSMKALKPIKAGEEIFNDYGPLPRSDLLRRYGYITDNYAPYDVAELPLDTISRVFQDHNGILDEQKLEYLDEHGVLDSGYDITASEPFALYKSLSPQLIVLAEVLILSDEEFNRLKARGKLPKPDKVTLEGAKLLHEMVKARIAEYATSVEEDTREPVTIPLNDKYVSKERRIAMAKLVRIGEKNILKSVERALAARVQELGATNGTSKRSRQDTEDGASGKKQKR</sequence>
<dbReference type="Pfam" id="PF09273">
    <property type="entry name" value="Rubis-subs-bind"/>
    <property type="match status" value="1"/>
</dbReference>
<dbReference type="CDD" id="cd19178">
    <property type="entry name" value="SET_SETD6"/>
    <property type="match status" value="1"/>
</dbReference>
<evidence type="ECO:0000256" key="1">
    <source>
        <dbReference type="ARBA" id="ARBA00004123"/>
    </source>
</evidence>
<dbReference type="Gene3D" id="3.90.1410.10">
    <property type="entry name" value="set domain protein methyltransferase, domain 1"/>
    <property type="match status" value="1"/>
</dbReference>
<dbReference type="Gene3D" id="3.90.1420.10">
    <property type="entry name" value="Rubisco LSMT, substrate-binding domain"/>
    <property type="match status" value="1"/>
</dbReference>
<dbReference type="InterPro" id="IPR015353">
    <property type="entry name" value="Rubisco_LSMT_subst-bd"/>
</dbReference>
<evidence type="ECO:0000256" key="4">
    <source>
        <dbReference type="ARBA" id="ARBA00022691"/>
    </source>
</evidence>
<comment type="caution">
    <text evidence="9">The sequence shown here is derived from an EMBL/GenBank/DDBJ whole genome shotgun (WGS) entry which is preliminary data.</text>
</comment>
<protein>
    <recommendedName>
        <fullName evidence="6">Ribosomal lysine N-methyltransferase 4</fullName>
        <ecNumber evidence="6">2.1.1.-</ecNumber>
    </recommendedName>
</protein>
<organism evidence="9 10">
    <name type="scientific">Lojkania enalia</name>
    <dbReference type="NCBI Taxonomy" id="147567"/>
    <lineage>
        <taxon>Eukaryota</taxon>
        <taxon>Fungi</taxon>
        <taxon>Dikarya</taxon>
        <taxon>Ascomycota</taxon>
        <taxon>Pezizomycotina</taxon>
        <taxon>Dothideomycetes</taxon>
        <taxon>Pleosporomycetidae</taxon>
        <taxon>Pleosporales</taxon>
        <taxon>Pleosporales incertae sedis</taxon>
        <taxon>Lojkania</taxon>
    </lineage>
</organism>
<keyword evidence="3 6" id="KW-0808">Transferase</keyword>